<proteinExistence type="predicted"/>
<feature type="region of interest" description="Disordered" evidence="1">
    <location>
        <begin position="1131"/>
        <end position="1152"/>
    </location>
</feature>
<feature type="region of interest" description="Disordered" evidence="1">
    <location>
        <begin position="1"/>
        <end position="29"/>
    </location>
</feature>
<accession>A0A183IZ74</accession>
<dbReference type="AlphaFoldDB" id="A0A183IZ74"/>
<sequence length="1191" mass="132285">MYVSYPPPNLHHHSGLEKHQDRLSPVPVSQRTDFDCSSYVKKTSPDGSRSVFANKRYSFAPENVSRVSKDAQGKDTPISEAGSRKLFEAFAALETSVSLPTNISPHPKRQYERKQCDVGSHFTGERPSTAVDAHSSQQITGDTVTPKEADGSEARDFLEAKKCLTKKLSSLMEANAAGDAVGAFKSVKGSSSDGRYANASKAVDLKASNINKNIDSAFVHPVRFPDRQSLLMHQRTSAHYGEKAGRRNPVSGARNSNDGLQYNSSDTAAMFYRRQSPDKTEMPLLHMLPSIDKEVQQLLNLGEELASCQQVNGEWRKPAITERKRTTTHDSCQTFSSPRADGHCPHAITQNNDQASVKYEVRSNVSRQLRNEAVDEKCAISRGDSNHAVRSALRGKALEEASKKIDELLNMAKLKQGGSSYAVGVVDKVAEVERKFGTWNSVRTRQPQPVQDESATQLSSVTLSKDLKLNGVLFRRPSKQRSDEYMRRSFYQPPKDLASVLSIRRSGSSQENVTDSLADKQPITKRRSYIKEKMDYTKKWLENEFDLKSFKSSAATTTKPDLLQFENDLVYDSDERSLGSASAEVAAITKRKHFVASLPIPDIVPYSYKISAKTGTGNSKYDEFVEREKTQTENMTVDAVYQKCQPSPLWSTNKKTVGKVVSPGKLQLQPPLFISPSMDRTYTLPIRDLGVVKRRVEAFDRMSSDDSVSGMSSSDNVAYSSKVRNARNRLSLSTSMLSFIRKFEERSGTFPMQSKWRNDRHTSEINSHRGDETSLRRRSTESLPIMTKAARSCKSSSSSQQTLEHLPLNSDNDGFVLAAPWAKDFSTESTDLRLAGSNSSNVSVNKSRTTSGVSVAPTLLDVDNLVAELQLNTEQVDDLQDQQFPLEPLSTVEQDRNGGRLNSSQRRRVYRVVKTDSKDKYDNRTSDSDFDATRQSVRSDANGPAKIAASAYSRFSVIQGNDVKQATPASASSKFIAHSEQQSSHCKGTQGCCVARSEAISSNRIVPRETSSQLLSARMLINVPCSKEHQAKSAQRPYLETVALQPTVEKHILADPRKSEGGAIAASTRATTNRSCSEKDENPIVEKSSIRNIFQRLIGSSRYQYPTKSIRDVSDINSNPVMKVFRNPDALVDSHSDNKKQPNKPFSTVDMGPVETGFTKLEKLSTNMKKPKPEKFQEGKICVCFVFNMSH</sequence>
<evidence type="ECO:0000313" key="4">
    <source>
        <dbReference type="WBParaSite" id="SBAD_0000924301-mRNA-1"/>
    </source>
</evidence>
<feature type="compositionally biased region" description="Basic and acidic residues" evidence="1">
    <location>
        <begin position="913"/>
        <end position="927"/>
    </location>
</feature>
<dbReference type="Proteomes" id="UP000270296">
    <property type="component" value="Unassembled WGS sequence"/>
</dbReference>
<feature type="region of interest" description="Disordered" evidence="1">
    <location>
        <begin position="126"/>
        <end position="149"/>
    </location>
</feature>
<feature type="compositionally biased region" description="Polar residues" evidence="1">
    <location>
        <begin position="253"/>
        <end position="262"/>
    </location>
</feature>
<dbReference type="OrthoDB" id="5856121at2759"/>
<name>A0A183IZ74_9BILA</name>
<feature type="region of interest" description="Disordered" evidence="1">
    <location>
        <begin position="758"/>
        <end position="779"/>
    </location>
</feature>
<reference evidence="4" key="1">
    <citation type="submission" date="2016-06" db="UniProtKB">
        <authorList>
            <consortium name="WormBaseParasite"/>
        </authorList>
    </citation>
    <scope>IDENTIFICATION</scope>
</reference>
<keyword evidence="3" id="KW-1185">Reference proteome</keyword>
<reference evidence="2 3" key="2">
    <citation type="submission" date="2018-11" db="EMBL/GenBank/DDBJ databases">
        <authorList>
            <consortium name="Pathogen Informatics"/>
        </authorList>
    </citation>
    <scope>NUCLEOTIDE SEQUENCE [LARGE SCALE GENOMIC DNA]</scope>
</reference>
<evidence type="ECO:0000256" key="1">
    <source>
        <dbReference type="SAM" id="MobiDB-lite"/>
    </source>
</evidence>
<dbReference type="EMBL" id="UZAM01012116">
    <property type="protein sequence ID" value="VDP20118.1"/>
    <property type="molecule type" value="Genomic_DNA"/>
</dbReference>
<evidence type="ECO:0000313" key="2">
    <source>
        <dbReference type="EMBL" id="VDP20118.1"/>
    </source>
</evidence>
<feature type="region of interest" description="Disordered" evidence="1">
    <location>
        <begin position="886"/>
        <end position="944"/>
    </location>
</feature>
<dbReference type="WBParaSite" id="SBAD_0000924301-mRNA-1">
    <property type="protein sequence ID" value="SBAD_0000924301-mRNA-1"/>
    <property type="gene ID" value="SBAD_0000924301"/>
</dbReference>
<feature type="compositionally biased region" description="Polar residues" evidence="1">
    <location>
        <begin position="134"/>
        <end position="143"/>
    </location>
</feature>
<feature type="region of interest" description="Disordered" evidence="1">
    <location>
        <begin position="238"/>
        <end position="262"/>
    </location>
</feature>
<organism evidence="4">
    <name type="scientific">Soboliphyme baturini</name>
    <dbReference type="NCBI Taxonomy" id="241478"/>
    <lineage>
        <taxon>Eukaryota</taxon>
        <taxon>Metazoa</taxon>
        <taxon>Ecdysozoa</taxon>
        <taxon>Nematoda</taxon>
        <taxon>Enoplea</taxon>
        <taxon>Dorylaimia</taxon>
        <taxon>Dioctophymatida</taxon>
        <taxon>Dioctophymatoidea</taxon>
        <taxon>Soboliphymatidae</taxon>
        <taxon>Soboliphyme</taxon>
    </lineage>
</organism>
<protein>
    <submittedName>
        <fullName evidence="4">RING-type domain-containing protein</fullName>
    </submittedName>
</protein>
<evidence type="ECO:0000313" key="3">
    <source>
        <dbReference type="Proteomes" id="UP000270296"/>
    </source>
</evidence>
<gene>
    <name evidence="2" type="ORF">SBAD_LOCUS8922</name>
</gene>